<dbReference type="VEuPathDB" id="FungiDB:G647_09603"/>
<evidence type="ECO:0000313" key="2">
    <source>
        <dbReference type="EMBL" id="OCT50961.1"/>
    </source>
</evidence>
<name>A0A1C1CR64_9EURO</name>
<evidence type="ECO:0000256" key="1">
    <source>
        <dbReference type="SAM" id="MobiDB-lite"/>
    </source>
</evidence>
<keyword evidence="3" id="KW-1185">Reference proteome</keyword>
<dbReference type="AlphaFoldDB" id="A0A1C1CR64"/>
<feature type="region of interest" description="Disordered" evidence="1">
    <location>
        <begin position="160"/>
        <end position="199"/>
    </location>
</feature>
<feature type="compositionally biased region" description="Acidic residues" evidence="1">
    <location>
        <begin position="170"/>
        <end position="185"/>
    </location>
</feature>
<proteinExistence type="predicted"/>
<dbReference type="EMBL" id="LGRB01000009">
    <property type="protein sequence ID" value="OCT50961.1"/>
    <property type="molecule type" value="Genomic_DNA"/>
</dbReference>
<accession>A0A1C1CR64</accession>
<evidence type="ECO:0000313" key="3">
    <source>
        <dbReference type="Proteomes" id="UP000094526"/>
    </source>
</evidence>
<sequence>MAMTSKAGRRMQPPPSLKQAGTMSNLPAMNGGTRFPALIEELVGAATSADRTEPHTNQAFNLLLDNISTISRQIQAPDKAKIVMLDRFNIAAGSKRFMERVTEIRRRNTLTLLKEELQLALTKVDECEAAIETACGTPNDRRGRRAQLGQVEAVRKRLKADAAKVKDKDEDGDGDGDRDEYDFDLEERQESQELGTITL</sequence>
<dbReference type="VEuPathDB" id="FungiDB:CLCR_09083"/>
<comment type="caution">
    <text evidence="2">The sequence shown here is derived from an EMBL/GenBank/DDBJ whole genome shotgun (WGS) entry which is preliminary data.</text>
</comment>
<dbReference type="Proteomes" id="UP000094526">
    <property type="component" value="Unassembled WGS sequence"/>
</dbReference>
<reference evidence="3" key="1">
    <citation type="submission" date="2015-07" db="EMBL/GenBank/DDBJ databases">
        <authorList>
            <person name="Teixeira M.M."/>
            <person name="Souza R.C."/>
            <person name="Almeida L.G."/>
            <person name="Vicente V.A."/>
            <person name="de Hoog S."/>
            <person name="Bocca A.L."/>
            <person name="de Almeida S.R."/>
            <person name="Vasconcelos A.T."/>
            <person name="Felipe M.S."/>
        </authorList>
    </citation>
    <scope>NUCLEOTIDE SEQUENCE [LARGE SCALE GENOMIC DNA]</scope>
    <source>
        <strain evidence="3">KSF</strain>
    </source>
</reference>
<protein>
    <submittedName>
        <fullName evidence="2">Uncharacterized protein</fullName>
    </submittedName>
</protein>
<dbReference type="OrthoDB" id="10480900at2759"/>
<feature type="compositionally biased region" description="Basic and acidic residues" evidence="1">
    <location>
        <begin position="160"/>
        <end position="169"/>
    </location>
</feature>
<organism evidence="2 3">
    <name type="scientific">Cladophialophora carrionii</name>
    <dbReference type="NCBI Taxonomy" id="86049"/>
    <lineage>
        <taxon>Eukaryota</taxon>
        <taxon>Fungi</taxon>
        <taxon>Dikarya</taxon>
        <taxon>Ascomycota</taxon>
        <taxon>Pezizomycotina</taxon>
        <taxon>Eurotiomycetes</taxon>
        <taxon>Chaetothyriomycetidae</taxon>
        <taxon>Chaetothyriales</taxon>
        <taxon>Herpotrichiellaceae</taxon>
        <taxon>Cladophialophora</taxon>
    </lineage>
</organism>
<gene>
    <name evidence="2" type="ORF">CLCR_09083</name>
</gene>
<feature type="region of interest" description="Disordered" evidence="1">
    <location>
        <begin position="1"/>
        <end position="24"/>
    </location>
</feature>